<feature type="region of interest" description="Disordered" evidence="1">
    <location>
        <begin position="233"/>
        <end position="342"/>
    </location>
</feature>
<feature type="compositionally biased region" description="Basic and acidic residues" evidence="1">
    <location>
        <begin position="248"/>
        <end position="257"/>
    </location>
</feature>
<organism evidence="2 3">
    <name type="scientific">Emiliania huxleyi (strain CCMP1516)</name>
    <dbReference type="NCBI Taxonomy" id="280463"/>
    <lineage>
        <taxon>Eukaryota</taxon>
        <taxon>Haptista</taxon>
        <taxon>Haptophyta</taxon>
        <taxon>Prymnesiophyceae</taxon>
        <taxon>Isochrysidales</taxon>
        <taxon>Noelaerhabdaceae</taxon>
        <taxon>Emiliania</taxon>
    </lineage>
</organism>
<dbReference type="AlphaFoldDB" id="A0A0D3KBH8"/>
<dbReference type="PaxDb" id="2903-EOD33113"/>
<reference evidence="2" key="2">
    <citation type="submission" date="2024-10" db="UniProtKB">
        <authorList>
            <consortium name="EnsemblProtists"/>
        </authorList>
    </citation>
    <scope>IDENTIFICATION</scope>
</reference>
<proteinExistence type="predicted"/>
<accession>A0A0D3KBH8</accession>
<feature type="compositionally biased region" description="Low complexity" evidence="1">
    <location>
        <begin position="42"/>
        <end position="53"/>
    </location>
</feature>
<reference evidence="3" key="1">
    <citation type="journal article" date="2013" name="Nature">
        <title>Pan genome of the phytoplankton Emiliania underpins its global distribution.</title>
        <authorList>
            <person name="Read B.A."/>
            <person name="Kegel J."/>
            <person name="Klute M.J."/>
            <person name="Kuo A."/>
            <person name="Lefebvre S.C."/>
            <person name="Maumus F."/>
            <person name="Mayer C."/>
            <person name="Miller J."/>
            <person name="Monier A."/>
            <person name="Salamov A."/>
            <person name="Young J."/>
            <person name="Aguilar M."/>
            <person name="Claverie J.M."/>
            <person name="Frickenhaus S."/>
            <person name="Gonzalez K."/>
            <person name="Herman E.K."/>
            <person name="Lin Y.C."/>
            <person name="Napier J."/>
            <person name="Ogata H."/>
            <person name="Sarno A.F."/>
            <person name="Shmutz J."/>
            <person name="Schroeder D."/>
            <person name="de Vargas C."/>
            <person name="Verret F."/>
            <person name="von Dassow P."/>
            <person name="Valentin K."/>
            <person name="Van de Peer Y."/>
            <person name="Wheeler G."/>
            <person name="Dacks J.B."/>
            <person name="Delwiche C.F."/>
            <person name="Dyhrman S.T."/>
            <person name="Glockner G."/>
            <person name="John U."/>
            <person name="Richards T."/>
            <person name="Worden A.Z."/>
            <person name="Zhang X."/>
            <person name="Grigoriev I.V."/>
            <person name="Allen A.E."/>
            <person name="Bidle K."/>
            <person name="Borodovsky M."/>
            <person name="Bowler C."/>
            <person name="Brownlee C."/>
            <person name="Cock J.M."/>
            <person name="Elias M."/>
            <person name="Gladyshev V.N."/>
            <person name="Groth M."/>
            <person name="Guda C."/>
            <person name="Hadaegh A."/>
            <person name="Iglesias-Rodriguez M.D."/>
            <person name="Jenkins J."/>
            <person name="Jones B.M."/>
            <person name="Lawson T."/>
            <person name="Leese F."/>
            <person name="Lindquist E."/>
            <person name="Lobanov A."/>
            <person name="Lomsadze A."/>
            <person name="Malik S.B."/>
            <person name="Marsh M.E."/>
            <person name="Mackinder L."/>
            <person name="Mock T."/>
            <person name="Mueller-Roeber B."/>
            <person name="Pagarete A."/>
            <person name="Parker M."/>
            <person name="Probert I."/>
            <person name="Quesneville H."/>
            <person name="Raines C."/>
            <person name="Rensing S.A."/>
            <person name="Riano-Pachon D.M."/>
            <person name="Richier S."/>
            <person name="Rokitta S."/>
            <person name="Shiraiwa Y."/>
            <person name="Soanes D.M."/>
            <person name="van der Giezen M."/>
            <person name="Wahlund T.M."/>
            <person name="Williams B."/>
            <person name="Wilson W."/>
            <person name="Wolfe G."/>
            <person name="Wurch L.L."/>
        </authorList>
    </citation>
    <scope>NUCLEOTIDE SEQUENCE</scope>
</reference>
<feature type="compositionally biased region" description="Low complexity" evidence="1">
    <location>
        <begin position="268"/>
        <end position="282"/>
    </location>
</feature>
<evidence type="ECO:0000256" key="1">
    <source>
        <dbReference type="SAM" id="MobiDB-lite"/>
    </source>
</evidence>
<feature type="compositionally biased region" description="Basic residues" evidence="1">
    <location>
        <begin position="54"/>
        <end position="66"/>
    </location>
</feature>
<feature type="compositionally biased region" description="Basic and acidic residues" evidence="1">
    <location>
        <begin position="13"/>
        <end position="24"/>
    </location>
</feature>
<dbReference type="EnsemblProtists" id="EOD33113">
    <property type="protein sequence ID" value="EOD33113"/>
    <property type="gene ID" value="EMIHUDRAFT_434023"/>
</dbReference>
<evidence type="ECO:0000313" key="2">
    <source>
        <dbReference type="EnsemblProtists" id="EOD33113"/>
    </source>
</evidence>
<evidence type="ECO:0000313" key="3">
    <source>
        <dbReference type="Proteomes" id="UP000013827"/>
    </source>
</evidence>
<feature type="region of interest" description="Disordered" evidence="1">
    <location>
        <begin position="1"/>
        <end position="66"/>
    </location>
</feature>
<sequence length="342" mass="36594">MPRPPSLGSRSHGRGEEQRPEPRGRGRVGKGRVAAADRRAEQLAAGPPAAARPPGRHALHQSARHSARHALLRLPNVRRRPRHAHQGGHARTRRGGHLWRGVLGAHQVALGRRRGAPLQLAPRPHHVLLAARPRRRLCAPCARRQLAGRRGLLVCRRGRPGRRHRHQVPPPLGGGPLLHHRHGDHVLALLLAPQVGAQGQGGAARREAGQAARRARLVVRGGGRLAAALVAAAARERPARPSGGWRRSRGDALDGGRRAGGRRGAGRGAPRAAGQRRPSSRGTRGTDSAPPAWLCRRGGRAAADGRDALHSVSARGREGGAAGRRRRRAAEFAASVEAHRER</sequence>
<protein>
    <submittedName>
        <fullName evidence="2">Uncharacterized protein</fullName>
    </submittedName>
</protein>
<dbReference type="Proteomes" id="UP000013827">
    <property type="component" value="Unassembled WGS sequence"/>
</dbReference>
<name>A0A0D3KBH8_EMIH1</name>
<keyword evidence="3" id="KW-1185">Reference proteome</keyword>